<dbReference type="Proteomes" id="UP000801428">
    <property type="component" value="Unassembled WGS sequence"/>
</dbReference>
<evidence type="ECO:0000313" key="2">
    <source>
        <dbReference type="Proteomes" id="UP000801428"/>
    </source>
</evidence>
<gene>
    <name evidence="1" type="ORF">E8E13_002724</name>
</gene>
<accession>A0A9P4W6D7</accession>
<proteinExistence type="predicted"/>
<organism evidence="1 2">
    <name type="scientific">Curvularia kusanoi</name>
    <name type="common">Cochliobolus kusanoi</name>
    <dbReference type="NCBI Taxonomy" id="90978"/>
    <lineage>
        <taxon>Eukaryota</taxon>
        <taxon>Fungi</taxon>
        <taxon>Dikarya</taxon>
        <taxon>Ascomycota</taxon>
        <taxon>Pezizomycotina</taxon>
        <taxon>Dothideomycetes</taxon>
        <taxon>Pleosporomycetidae</taxon>
        <taxon>Pleosporales</taxon>
        <taxon>Pleosporineae</taxon>
        <taxon>Pleosporaceae</taxon>
        <taxon>Curvularia</taxon>
    </lineage>
</organism>
<comment type="caution">
    <text evidence="1">The sequence shown here is derived from an EMBL/GenBank/DDBJ whole genome shotgun (WGS) entry which is preliminary data.</text>
</comment>
<reference evidence="1" key="1">
    <citation type="submission" date="2019-04" db="EMBL/GenBank/DDBJ databases">
        <title>Sequencing of skin fungus with MAO and IRED activity.</title>
        <authorList>
            <person name="Marsaioli A.J."/>
            <person name="Bonatto J.M.C."/>
            <person name="Reis Junior O."/>
        </authorList>
    </citation>
    <scope>NUCLEOTIDE SEQUENCE</scope>
    <source>
        <strain evidence="1">30M1</strain>
    </source>
</reference>
<protein>
    <submittedName>
        <fullName evidence="1">Uncharacterized protein</fullName>
    </submittedName>
</protein>
<sequence>MPEPQRQSVGAQSNRYNISLKHYDISTLFNWIDVEHELNDISYITYLMCTYPMYSELGQAYGKTHDFPWNLFRWSFKGLTHDYDLPRTTGESQGTIEFRQPPGSVDAASTKLWVNSAVSFIQGALMSGHTLDGTKTATLDDLRKFLINGAIQSGVKDHSMLSQLFDSKSKLPSGEFEVRQLTPYDLSKIHSEYTQLGGSYMQLKFARRLASRDKSVGRLPPRFPLLPDWITNLR</sequence>
<dbReference type="EMBL" id="SWKU01000018">
    <property type="protein sequence ID" value="KAF2998837.1"/>
    <property type="molecule type" value="Genomic_DNA"/>
</dbReference>
<keyword evidence="2" id="KW-1185">Reference proteome</keyword>
<evidence type="ECO:0000313" key="1">
    <source>
        <dbReference type="EMBL" id="KAF2998837.1"/>
    </source>
</evidence>
<dbReference type="AlphaFoldDB" id="A0A9P4W6D7"/>
<name>A0A9P4W6D7_CURKU</name>
<dbReference type="OrthoDB" id="5288177at2759"/>